<keyword evidence="3 5" id="KW-1133">Transmembrane helix</keyword>
<sequence>MEEEEENMSFLGHLEELRWRLVKAVIAVLLVAIVVFIFRQEIIDTLFIKLKSGEFPTFKLACEWFGICFEDVKINFQNTALAGQFGTSIKMALVGGFIGAFPFVFYQIWGFVKPGLKKNERKSFRGITFFISILFFIGVLFGYYVIAPLTVNFLGNFLLTENAKNDLIISDFISTIISTIILTGVIFLLPVFILIFSKIGIITSDFLKKYRKHSIVVVLLLAAIITPPDVFTQIIVTIPIMFLYEFGIFIAKRIEKKRRAAELKQ</sequence>
<dbReference type="EMBL" id="QKSB01000010">
    <property type="protein sequence ID" value="PZE16243.1"/>
    <property type="molecule type" value="Genomic_DNA"/>
</dbReference>
<dbReference type="OrthoDB" id="9777044at2"/>
<evidence type="ECO:0000256" key="4">
    <source>
        <dbReference type="ARBA" id="ARBA00023136"/>
    </source>
</evidence>
<dbReference type="RefSeq" id="WP_111064129.1">
    <property type="nucleotide sequence ID" value="NZ_JBHUCU010000037.1"/>
</dbReference>
<dbReference type="NCBIfam" id="TIGR00945">
    <property type="entry name" value="tatC"/>
    <property type="match status" value="1"/>
</dbReference>
<evidence type="ECO:0000256" key="3">
    <source>
        <dbReference type="ARBA" id="ARBA00022989"/>
    </source>
</evidence>
<dbReference type="GO" id="GO:0065002">
    <property type="term" value="P:intracellular protein transmembrane transport"/>
    <property type="evidence" value="ECO:0007669"/>
    <property type="project" value="TreeGrafter"/>
</dbReference>
<dbReference type="PANTHER" id="PTHR30371">
    <property type="entry name" value="SEC-INDEPENDENT PROTEIN TRANSLOCASE PROTEIN TATC"/>
    <property type="match status" value="1"/>
</dbReference>
<keyword evidence="5" id="KW-0813">Transport</keyword>
<keyword evidence="5" id="KW-0653">Protein transport</keyword>
<name>A0A2W1NB11_9FLAO</name>
<feature type="transmembrane region" description="Helical" evidence="5">
    <location>
        <begin position="91"/>
        <end position="112"/>
    </location>
</feature>
<keyword evidence="7" id="KW-1185">Reference proteome</keyword>
<organism evidence="6 7">
    <name type="scientific">Putridiphycobacter roseus</name>
    <dbReference type="NCBI Taxonomy" id="2219161"/>
    <lineage>
        <taxon>Bacteria</taxon>
        <taxon>Pseudomonadati</taxon>
        <taxon>Bacteroidota</taxon>
        <taxon>Flavobacteriia</taxon>
        <taxon>Flavobacteriales</taxon>
        <taxon>Crocinitomicaceae</taxon>
        <taxon>Putridiphycobacter</taxon>
    </lineage>
</organism>
<keyword evidence="4 5" id="KW-0472">Membrane</keyword>
<dbReference type="AlphaFoldDB" id="A0A2W1NB11"/>
<proteinExistence type="inferred from homology"/>
<feature type="transmembrane region" description="Helical" evidence="5">
    <location>
        <begin position="124"/>
        <end position="147"/>
    </location>
</feature>
<dbReference type="HAMAP" id="MF_00902">
    <property type="entry name" value="TatC"/>
    <property type="match status" value="1"/>
</dbReference>
<dbReference type="Proteomes" id="UP000249248">
    <property type="component" value="Unassembled WGS sequence"/>
</dbReference>
<evidence type="ECO:0000313" key="7">
    <source>
        <dbReference type="Proteomes" id="UP000249248"/>
    </source>
</evidence>
<comment type="caution">
    <text evidence="6">The sequence shown here is derived from an EMBL/GenBank/DDBJ whole genome shotgun (WGS) entry which is preliminary data.</text>
</comment>
<reference evidence="6 7" key="1">
    <citation type="submission" date="2018-06" db="EMBL/GenBank/DDBJ databases">
        <title>The draft genome sequence of Crocinitomix sp. SM1701.</title>
        <authorList>
            <person name="Zhang X."/>
        </authorList>
    </citation>
    <scope>NUCLEOTIDE SEQUENCE [LARGE SCALE GENOMIC DNA]</scope>
    <source>
        <strain evidence="6 7">SM1701</strain>
    </source>
</reference>
<evidence type="ECO:0000313" key="6">
    <source>
        <dbReference type="EMBL" id="PZE16243.1"/>
    </source>
</evidence>
<keyword evidence="5" id="KW-0811">Translocation</keyword>
<feature type="transmembrane region" description="Helical" evidence="5">
    <location>
        <begin position="231"/>
        <end position="251"/>
    </location>
</feature>
<evidence type="ECO:0000256" key="5">
    <source>
        <dbReference type="HAMAP-Rule" id="MF_00902"/>
    </source>
</evidence>
<feature type="transmembrane region" description="Helical" evidence="5">
    <location>
        <begin position="209"/>
        <end position="225"/>
    </location>
</feature>
<dbReference type="PRINTS" id="PR01840">
    <property type="entry name" value="TATCFAMILY"/>
</dbReference>
<comment type="subcellular location">
    <subcellularLocation>
        <location evidence="5">Cell membrane</location>
        <topology evidence="5">Multi-pass membrane protein</topology>
    </subcellularLocation>
    <subcellularLocation>
        <location evidence="1">Membrane</location>
        <topology evidence="1">Multi-pass membrane protein</topology>
    </subcellularLocation>
</comment>
<keyword evidence="5" id="KW-1003">Cell membrane</keyword>
<comment type="subunit">
    <text evidence="5">Forms a complex with TatA.</text>
</comment>
<feature type="transmembrane region" description="Helical" evidence="5">
    <location>
        <begin position="21"/>
        <end position="38"/>
    </location>
</feature>
<protein>
    <recommendedName>
        <fullName evidence="5">Sec-independent protein translocase protein TatC</fullName>
    </recommendedName>
</protein>
<gene>
    <name evidence="5 6" type="primary">tatC</name>
    <name evidence="6" type="ORF">DNU06_14030</name>
</gene>
<evidence type="ECO:0000256" key="2">
    <source>
        <dbReference type="ARBA" id="ARBA00022692"/>
    </source>
</evidence>
<dbReference type="GO" id="GO:0043953">
    <property type="term" value="P:protein transport by the Tat complex"/>
    <property type="evidence" value="ECO:0007669"/>
    <property type="project" value="UniProtKB-UniRule"/>
</dbReference>
<dbReference type="GO" id="GO:0009977">
    <property type="term" value="F:proton motive force dependent protein transmembrane transporter activity"/>
    <property type="evidence" value="ECO:0007669"/>
    <property type="project" value="TreeGrafter"/>
</dbReference>
<keyword evidence="2 5" id="KW-0812">Transmembrane</keyword>
<comment type="function">
    <text evidence="5">Part of the twin-arginine translocation (Tat) system that transports large folded proteins containing a characteristic twin-arginine motif in their signal peptide across membranes.</text>
</comment>
<accession>A0A2W1NB11</accession>
<dbReference type="PANTHER" id="PTHR30371:SF0">
    <property type="entry name" value="SEC-INDEPENDENT PROTEIN TRANSLOCASE PROTEIN TATC, CHLOROPLASTIC-RELATED"/>
    <property type="match status" value="1"/>
</dbReference>
<comment type="similarity">
    <text evidence="5">Belongs to the TatC family.</text>
</comment>
<dbReference type="GO" id="GO:0033281">
    <property type="term" value="C:TAT protein transport complex"/>
    <property type="evidence" value="ECO:0007669"/>
    <property type="project" value="UniProtKB-UniRule"/>
</dbReference>
<evidence type="ECO:0000256" key="1">
    <source>
        <dbReference type="ARBA" id="ARBA00004141"/>
    </source>
</evidence>
<dbReference type="InterPro" id="IPR002033">
    <property type="entry name" value="TatC"/>
</dbReference>
<dbReference type="Pfam" id="PF00902">
    <property type="entry name" value="TatC"/>
    <property type="match status" value="1"/>
</dbReference>
<feature type="transmembrane region" description="Helical" evidence="5">
    <location>
        <begin position="167"/>
        <end position="197"/>
    </location>
</feature>